<dbReference type="InterPro" id="IPR002401">
    <property type="entry name" value="Cyt_P450_E_grp-I"/>
</dbReference>
<dbReference type="Pfam" id="PF00067">
    <property type="entry name" value="p450"/>
    <property type="match status" value="1"/>
</dbReference>
<comment type="similarity">
    <text evidence="4 14">Belongs to the cytochrome P450 family.</text>
</comment>
<evidence type="ECO:0000313" key="15">
    <source>
        <dbReference type="EMBL" id="KIO26585.1"/>
    </source>
</evidence>
<evidence type="ECO:0000256" key="4">
    <source>
        <dbReference type="ARBA" id="ARBA00010617"/>
    </source>
</evidence>
<dbReference type="HOGENOM" id="CLU_001570_2_1_1"/>
<comment type="cofactor">
    <cofactor evidence="1 13">
        <name>heme</name>
        <dbReference type="ChEBI" id="CHEBI:30413"/>
    </cofactor>
</comment>
<dbReference type="PRINTS" id="PR00385">
    <property type="entry name" value="P450"/>
</dbReference>
<comment type="subcellular location">
    <subcellularLocation>
        <location evidence="2">Membrane</location>
    </subcellularLocation>
</comment>
<dbReference type="GO" id="GO:0004497">
    <property type="term" value="F:monooxygenase activity"/>
    <property type="evidence" value="ECO:0007669"/>
    <property type="project" value="UniProtKB-KW"/>
</dbReference>
<dbReference type="GO" id="GO:0016020">
    <property type="term" value="C:membrane"/>
    <property type="evidence" value="ECO:0007669"/>
    <property type="project" value="UniProtKB-SubCell"/>
</dbReference>
<evidence type="ECO:0000256" key="7">
    <source>
        <dbReference type="ARBA" id="ARBA00022723"/>
    </source>
</evidence>
<keyword evidence="10 13" id="KW-0408">Iron</keyword>
<dbReference type="PANTHER" id="PTHR46300:SF2">
    <property type="entry name" value="CYTOCHROME P450 MONOOXYGENASE ALNH-RELATED"/>
    <property type="match status" value="1"/>
</dbReference>
<evidence type="ECO:0000256" key="3">
    <source>
        <dbReference type="ARBA" id="ARBA00005179"/>
    </source>
</evidence>
<evidence type="ECO:0000256" key="8">
    <source>
        <dbReference type="ARBA" id="ARBA00022989"/>
    </source>
</evidence>
<accession>A0A0C3Q9B6</accession>
<evidence type="ECO:0000313" key="16">
    <source>
        <dbReference type="Proteomes" id="UP000054248"/>
    </source>
</evidence>
<dbReference type="SUPFAM" id="SSF48264">
    <property type="entry name" value="Cytochrome P450"/>
    <property type="match status" value="1"/>
</dbReference>
<name>A0A0C3Q9B6_9AGAM</name>
<reference evidence="15 16" key="1">
    <citation type="submission" date="2014-04" db="EMBL/GenBank/DDBJ databases">
        <authorList>
            <consortium name="DOE Joint Genome Institute"/>
            <person name="Kuo A."/>
            <person name="Girlanda M."/>
            <person name="Perotto S."/>
            <person name="Kohler A."/>
            <person name="Nagy L.G."/>
            <person name="Floudas D."/>
            <person name="Copeland A."/>
            <person name="Barry K.W."/>
            <person name="Cichocki N."/>
            <person name="Veneault-Fourrey C."/>
            <person name="LaButti K."/>
            <person name="Lindquist E.A."/>
            <person name="Lipzen A."/>
            <person name="Lundell T."/>
            <person name="Morin E."/>
            <person name="Murat C."/>
            <person name="Sun H."/>
            <person name="Tunlid A."/>
            <person name="Henrissat B."/>
            <person name="Grigoriev I.V."/>
            <person name="Hibbett D.S."/>
            <person name="Martin F."/>
            <person name="Nordberg H.P."/>
            <person name="Cantor M.N."/>
            <person name="Hua S.X."/>
        </authorList>
    </citation>
    <scope>NUCLEOTIDE SEQUENCE [LARGE SCALE GENOMIC DNA]</scope>
    <source>
        <strain evidence="15 16">MUT 4182</strain>
    </source>
</reference>
<dbReference type="STRING" id="1051891.A0A0C3Q9B6"/>
<dbReference type="GO" id="GO:0020037">
    <property type="term" value="F:heme binding"/>
    <property type="evidence" value="ECO:0007669"/>
    <property type="project" value="InterPro"/>
</dbReference>
<evidence type="ECO:0000256" key="2">
    <source>
        <dbReference type="ARBA" id="ARBA00004370"/>
    </source>
</evidence>
<organism evidence="15 16">
    <name type="scientific">Tulasnella calospora MUT 4182</name>
    <dbReference type="NCBI Taxonomy" id="1051891"/>
    <lineage>
        <taxon>Eukaryota</taxon>
        <taxon>Fungi</taxon>
        <taxon>Dikarya</taxon>
        <taxon>Basidiomycota</taxon>
        <taxon>Agaricomycotina</taxon>
        <taxon>Agaricomycetes</taxon>
        <taxon>Cantharellales</taxon>
        <taxon>Tulasnellaceae</taxon>
        <taxon>Tulasnella</taxon>
    </lineage>
</organism>
<keyword evidence="6" id="KW-0812">Transmembrane</keyword>
<dbReference type="InterPro" id="IPR017972">
    <property type="entry name" value="Cyt_P450_CS"/>
</dbReference>
<dbReference type="PANTHER" id="PTHR46300">
    <property type="entry name" value="P450, PUTATIVE (EUROFUNG)-RELATED-RELATED"/>
    <property type="match status" value="1"/>
</dbReference>
<keyword evidence="5 13" id="KW-0349">Heme</keyword>
<evidence type="ECO:0000256" key="13">
    <source>
        <dbReference type="PIRSR" id="PIRSR602401-1"/>
    </source>
</evidence>
<dbReference type="Proteomes" id="UP000054248">
    <property type="component" value="Unassembled WGS sequence"/>
</dbReference>
<protein>
    <recommendedName>
        <fullName evidence="17">Cytochrome P450</fullName>
    </recommendedName>
</protein>
<proteinExistence type="inferred from homology"/>
<keyword evidence="12" id="KW-0472">Membrane</keyword>
<keyword evidence="9 14" id="KW-0560">Oxidoreductase</keyword>
<evidence type="ECO:0000256" key="10">
    <source>
        <dbReference type="ARBA" id="ARBA00023004"/>
    </source>
</evidence>
<sequence>MSSSTAIALGLPIAGLAYLAYQLKDVGRRESYLPSGPPTVPLLGNLNIFPKEYAHYTFTEWAQKYGEIYSLKIGPATAIVISSAAVVKELMDKRSATTADRPPNHIAMTIAGGKNMVLAHYTDDWRALRRAAHEILTPQACEQHLPIQQAEATQLMHDLLTRPNDFYTSVRRYSSSVIMSVLFGQRSPRFNTPATEEFFHVQHLWEHALEPGAHPPVDLLPILQKVPERFAAWKQLCTEVRRLQRKLYFGLLEEVEKRTARGDANGCWMETVCARAEEWSMDRELVGYLGGVLIEGGSDTTSSFIQSLILALVTHPEVQKKAQEEIDRVVGSDRAPVLEDIENLPYCQAIILETHRWRPVAPLAIPHSNTQDEIFRGHVIPKGTTIFVNNWAIFHDPNVYENPDEFNPDRFIESEFGTKPEAREGDKDRRNNLAFGSGRRICPGIHLANNSLRINTVNLLWAFNFLKAKDALGKEITPDVWDYAKGILTCPNPFKCEIVPRSQHHKEIIERQFAEATEVFERFEHELSPEDRAFVKEQRKGQ</sequence>
<dbReference type="Gene3D" id="1.10.630.10">
    <property type="entry name" value="Cytochrome P450"/>
    <property type="match status" value="1"/>
</dbReference>
<evidence type="ECO:0008006" key="17">
    <source>
        <dbReference type="Google" id="ProtNLM"/>
    </source>
</evidence>
<dbReference type="PROSITE" id="PS00086">
    <property type="entry name" value="CYTOCHROME_P450"/>
    <property type="match status" value="1"/>
</dbReference>
<dbReference type="GO" id="GO:0016705">
    <property type="term" value="F:oxidoreductase activity, acting on paired donors, with incorporation or reduction of molecular oxygen"/>
    <property type="evidence" value="ECO:0007669"/>
    <property type="project" value="InterPro"/>
</dbReference>
<evidence type="ECO:0000256" key="11">
    <source>
        <dbReference type="ARBA" id="ARBA00023033"/>
    </source>
</evidence>
<evidence type="ECO:0000256" key="5">
    <source>
        <dbReference type="ARBA" id="ARBA00022617"/>
    </source>
</evidence>
<keyword evidence="11 14" id="KW-0503">Monooxygenase</keyword>
<dbReference type="InterPro" id="IPR036396">
    <property type="entry name" value="Cyt_P450_sf"/>
</dbReference>
<dbReference type="AlphaFoldDB" id="A0A0C3Q9B6"/>
<reference evidence="16" key="2">
    <citation type="submission" date="2015-01" db="EMBL/GenBank/DDBJ databases">
        <title>Evolutionary Origins and Diversification of the Mycorrhizal Mutualists.</title>
        <authorList>
            <consortium name="DOE Joint Genome Institute"/>
            <consortium name="Mycorrhizal Genomics Consortium"/>
            <person name="Kohler A."/>
            <person name="Kuo A."/>
            <person name="Nagy L.G."/>
            <person name="Floudas D."/>
            <person name="Copeland A."/>
            <person name="Barry K.W."/>
            <person name="Cichocki N."/>
            <person name="Veneault-Fourrey C."/>
            <person name="LaButti K."/>
            <person name="Lindquist E.A."/>
            <person name="Lipzen A."/>
            <person name="Lundell T."/>
            <person name="Morin E."/>
            <person name="Murat C."/>
            <person name="Riley R."/>
            <person name="Ohm R."/>
            <person name="Sun H."/>
            <person name="Tunlid A."/>
            <person name="Henrissat B."/>
            <person name="Grigoriev I.V."/>
            <person name="Hibbett D.S."/>
            <person name="Martin F."/>
        </authorList>
    </citation>
    <scope>NUCLEOTIDE SEQUENCE [LARGE SCALE GENOMIC DNA]</scope>
    <source>
        <strain evidence="16">MUT 4182</strain>
    </source>
</reference>
<gene>
    <name evidence="15" type="ORF">M407DRAFT_243685</name>
</gene>
<evidence type="ECO:0000256" key="6">
    <source>
        <dbReference type="ARBA" id="ARBA00022692"/>
    </source>
</evidence>
<dbReference type="PRINTS" id="PR00463">
    <property type="entry name" value="EP450I"/>
</dbReference>
<dbReference type="GO" id="GO:0005506">
    <property type="term" value="F:iron ion binding"/>
    <property type="evidence" value="ECO:0007669"/>
    <property type="project" value="InterPro"/>
</dbReference>
<comment type="pathway">
    <text evidence="3">Secondary metabolite biosynthesis.</text>
</comment>
<dbReference type="EMBL" id="KN823022">
    <property type="protein sequence ID" value="KIO26585.1"/>
    <property type="molecule type" value="Genomic_DNA"/>
</dbReference>
<evidence type="ECO:0000256" key="14">
    <source>
        <dbReference type="RuleBase" id="RU000461"/>
    </source>
</evidence>
<feature type="binding site" description="axial binding residue" evidence="13">
    <location>
        <position position="442"/>
    </location>
    <ligand>
        <name>heme</name>
        <dbReference type="ChEBI" id="CHEBI:30413"/>
    </ligand>
    <ligandPart>
        <name>Fe</name>
        <dbReference type="ChEBI" id="CHEBI:18248"/>
    </ligandPart>
</feature>
<dbReference type="InterPro" id="IPR050364">
    <property type="entry name" value="Cytochrome_P450_fung"/>
</dbReference>
<keyword evidence="7 13" id="KW-0479">Metal-binding</keyword>
<evidence type="ECO:0000256" key="1">
    <source>
        <dbReference type="ARBA" id="ARBA00001971"/>
    </source>
</evidence>
<evidence type="ECO:0000256" key="12">
    <source>
        <dbReference type="ARBA" id="ARBA00023136"/>
    </source>
</evidence>
<evidence type="ECO:0000256" key="9">
    <source>
        <dbReference type="ARBA" id="ARBA00023002"/>
    </source>
</evidence>
<dbReference type="OrthoDB" id="2789670at2759"/>
<dbReference type="CDD" id="cd11065">
    <property type="entry name" value="CYP64-like"/>
    <property type="match status" value="1"/>
</dbReference>
<dbReference type="InterPro" id="IPR001128">
    <property type="entry name" value="Cyt_P450"/>
</dbReference>
<keyword evidence="16" id="KW-1185">Reference proteome</keyword>
<keyword evidence="8" id="KW-1133">Transmembrane helix</keyword>